<evidence type="ECO:0008006" key="4">
    <source>
        <dbReference type="Google" id="ProtNLM"/>
    </source>
</evidence>
<name>A0ABV6EAF0_9GAMM</name>
<evidence type="ECO:0000256" key="1">
    <source>
        <dbReference type="SAM" id="Phobius"/>
    </source>
</evidence>
<evidence type="ECO:0000313" key="3">
    <source>
        <dbReference type="Proteomes" id="UP001589792"/>
    </source>
</evidence>
<keyword evidence="1" id="KW-1133">Transmembrane helix</keyword>
<organism evidence="2 3">
    <name type="scientific">Serratia aquatilis</name>
    <dbReference type="NCBI Taxonomy" id="1737515"/>
    <lineage>
        <taxon>Bacteria</taxon>
        <taxon>Pseudomonadati</taxon>
        <taxon>Pseudomonadota</taxon>
        <taxon>Gammaproteobacteria</taxon>
        <taxon>Enterobacterales</taxon>
        <taxon>Yersiniaceae</taxon>
        <taxon>Serratia</taxon>
    </lineage>
</organism>
<feature type="transmembrane region" description="Helical" evidence="1">
    <location>
        <begin position="6"/>
        <end position="27"/>
    </location>
</feature>
<dbReference type="EMBL" id="JBHLXG010000004">
    <property type="protein sequence ID" value="MFC0225991.1"/>
    <property type="molecule type" value="Genomic_DNA"/>
</dbReference>
<keyword evidence="1" id="KW-0812">Transmembrane</keyword>
<gene>
    <name evidence="2" type="ORF">ACFFJ3_05655</name>
</gene>
<dbReference type="RefSeq" id="WP_380673698.1">
    <property type="nucleotide sequence ID" value="NZ_CP173186.1"/>
</dbReference>
<evidence type="ECO:0000313" key="2">
    <source>
        <dbReference type="EMBL" id="MFC0225991.1"/>
    </source>
</evidence>
<proteinExistence type="predicted"/>
<keyword evidence="1" id="KW-0472">Membrane</keyword>
<comment type="caution">
    <text evidence="2">The sequence shown here is derived from an EMBL/GenBank/DDBJ whole genome shotgun (WGS) entry which is preliminary data.</text>
</comment>
<accession>A0ABV6EAF0</accession>
<keyword evidence="3" id="KW-1185">Reference proteome</keyword>
<dbReference type="Proteomes" id="UP001589792">
    <property type="component" value="Unassembled WGS sequence"/>
</dbReference>
<sequence length="155" mass="17812">MTRPQVVKWLLVLFLLTAISVISLGYYRTYPMEHFSCEGNFEATLDNKAVRGILSFKFNEGRGRMEGTFSLLENGERIARINRVLNFTYTRSGNSYILISQDAYDSKYAGFMSVLLPDFYLFEHSGLQLEIYSQNTSGFVFVKANTPMFYCDKTP</sequence>
<reference evidence="2 3" key="1">
    <citation type="submission" date="2024-09" db="EMBL/GenBank/DDBJ databases">
        <authorList>
            <person name="Sun Q."/>
            <person name="Mori K."/>
        </authorList>
    </citation>
    <scope>NUCLEOTIDE SEQUENCE [LARGE SCALE GENOMIC DNA]</scope>
    <source>
        <strain evidence="2 3">CCM 8626</strain>
    </source>
</reference>
<protein>
    <recommendedName>
        <fullName evidence="4">FidL-like membrane protein</fullName>
    </recommendedName>
</protein>